<dbReference type="InterPro" id="IPR038479">
    <property type="entry name" value="Transthyretin-like_sf"/>
</dbReference>
<dbReference type="EC" id="2.3.1.259" evidence="11"/>
<evidence type="ECO:0000256" key="2">
    <source>
        <dbReference type="ARBA" id="ARBA00010112"/>
    </source>
</evidence>
<reference evidence="18" key="1">
    <citation type="submission" date="2017-02" db="UniProtKB">
        <authorList>
            <consortium name="WormBaseParasite"/>
        </authorList>
    </citation>
    <scope>IDENTIFICATION</scope>
</reference>
<evidence type="ECO:0000256" key="1">
    <source>
        <dbReference type="ARBA" id="ARBA00004613"/>
    </source>
</evidence>
<dbReference type="InterPro" id="IPR001534">
    <property type="entry name" value="Transthyretin-like"/>
</dbReference>
<keyword evidence="4" id="KW-0964">Secreted</keyword>
<keyword evidence="6" id="KW-0732">Signal</keyword>
<evidence type="ECO:0000256" key="7">
    <source>
        <dbReference type="ARBA" id="ARBA00022829"/>
    </source>
</evidence>
<dbReference type="GO" id="GO:0000139">
    <property type="term" value="C:Golgi membrane"/>
    <property type="evidence" value="ECO:0007669"/>
    <property type="project" value="TreeGrafter"/>
</dbReference>
<dbReference type="GO" id="GO:0009986">
    <property type="term" value="C:cell surface"/>
    <property type="evidence" value="ECO:0007669"/>
    <property type="project" value="InterPro"/>
</dbReference>
<dbReference type="PANTHER" id="PTHR14744:SF15">
    <property type="entry name" value="N-ALPHA-ACETYLTRANSFERASE 60"/>
    <property type="match status" value="1"/>
</dbReference>
<protein>
    <recommendedName>
        <fullName evidence="12">N-alpha-acetyltransferase 60</fullName>
        <ecNumber evidence="11">2.3.1.259</ecNumber>
        <ecNumber evidence="3">2.3.1.48</ecNumber>
    </recommendedName>
</protein>
<evidence type="ECO:0000313" key="17">
    <source>
        <dbReference type="Proteomes" id="UP000038045"/>
    </source>
</evidence>
<evidence type="ECO:0000256" key="9">
    <source>
        <dbReference type="ARBA" id="ARBA00023315"/>
    </source>
</evidence>
<keyword evidence="8" id="KW-0156">Chromatin regulator</keyword>
<comment type="catalytic activity">
    <reaction evidence="14">
        <text>N-terminal L-methionyl-[transmembrane protein] + acetyl-CoA = N-terminal N(alpha)-acetyl-L-methionyl-[transmembrane protein] + CoA + H(+)</text>
        <dbReference type="Rhea" id="RHEA:50604"/>
        <dbReference type="Rhea" id="RHEA-COMP:12745"/>
        <dbReference type="Rhea" id="RHEA-COMP:12746"/>
        <dbReference type="ChEBI" id="CHEBI:15378"/>
        <dbReference type="ChEBI" id="CHEBI:57287"/>
        <dbReference type="ChEBI" id="CHEBI:57288"/>
        <dbReference type="ChEBI" id="CHEBI:64731"/>
        <dbReference type="ChEBI" id="CHEBI:133414"/>
        <dbReference type="EC" id="2.3.1.259"/>
    </reaction>
</comment>
<organism evidence="17 18">
    <name type="scientific">Parastrongyloides trichosuri</name>
    <name type="common">Possum-specific nematode worm</name>
    <dbReference type="NCBI Taxonomy" id="131310"/>
    <lineage>
        <taxon>Eukaryota</taxon>
        <taxon>Metazoa</taxon>
        <taxon>Ecdysozoa</taxon>
        <taxon>Nematoda</taxon>
        <taxon>Chromadorea</taxon>
        <taxon>Rhabditida</taxon>
        <taxon>Tylenchina</taxon>
        <taxon>Panagrolaimomorpha</taxon>
        <taxon>Strongyloidoidea</taxon>
        <taxon>Strongyloididae</taxon>
        <taxon>Parastrongyloides</taxon>
    </lineage>
</organism>
<proteinExistence type="inferred from homology"/>
<keyword evidence="7" id="KW-0159">Chromosome partition</keyword>
<dbReference type="Gene3D" id="2.60.40.3330">
    <property type="match status" value="1"/>
</dbReference>
<evidence type="ECO:0000313" key="18">
    <source>
        <dbReference type="WBParaSite" id="PTRK_0000769900.1"/>
    </source>
</evidence>
<sequence>MSGRLIQNTQSHWDNLQSENLKKIKISDILTTINNTNYSSEEKDLIKKSNILDQNYSTTNVSSTPNNTNYSFPLDSSSLSSVVVDLKSNKQMKKSTSKCCDLNQQSNLNNDIWEIRHLSKDNLYAVKAICEESFPVQYPDTWYEEVVNGGFISFGYFCNNVLTSLMICEIKQIKEYEADDRRLLSDYNGYALYILSLAVKAEHRRKGIAGNLLKYLLSDILKKNTHVGVVFLHAVTHNYGAIKFYKKSGFKLHTTLRNYYLIDGMYYDGYTFAYYVNGYKDPRWCLELMQMLTAWFFFKMKLIIVLFLLSITSIHGLGLGRKQSTGVKGKLVCDGKPAGGILVKLYDDDRGIDSDDLMAKGKTDGSGYFELSGRIFHCTIDPKINIYHDCNDGFMPCQRKFSIFVPDDYVFSGEHPTKYYDMGTYELSGKLKGEERDCIHKF</sequence>
<dbReference type="STRING" id="131310.A0A0N4ZIE3"/>
<keyword evidence="15" id="KW-0472">Membrane</keyword>
<dbReference type="PANTHER" id="PTHR14744">
    <property type="entry name" value="N-ALPHA-ACETYLTRANSFERASE 60"/>
    <property type="match status" value="1"/>
</dbReference>
<feature type="transmembrane region" description="Helical" evidence="15">
    <location>
        <begin position="295"/>
        <end position="320"/>
    </location>
</feature>
<dbReference type="GO" id="GO:0005576">
    <property type="term" value="C:extracellular region"/>
    <property type="evidence" value="ECO:0007669"/>
    <property type="project" value="UniProtKB-SubCell"/>
</dbReference>
<dbReference type="SUPFAM" id="SSF55729">
    <property type="entry name" value="Acyl-CoA N-acyltransferases (Nat)"/>
    <property type="match status" value="1"/>
</dbReference>
<comment type="similarity">
    <text evidence="10">Belongs to the acetyltransferase family. NAA60 subfamily.</text>
</comment>
<evidence type="ECO:0000256" key="4">
    <source>
        <dbReference type="ARBA" id="ARBA00022525"/>
    </source>
</evidence>
<feature type="domain" description="N-acetyltransferase" evidence="16">
    <location>
        <begin position="113"/>
        <end position="273"/>
    </location>
</feature>
<evidence type="ECO:0000256" key="3">
    <source>
        <dbReference type="ARBA" id="ARBA00013184"/>
    </source>
</evidence>
<dbReference type="InterPro" id="IPR045141">
    <property type="entry name" value="NAA60-like"/>
</dbReference>
<comment type="catalytic activity">
    <reaction evidence="13">
        <text>L-lysyl-[protein] + acetyl-CoA = N(6)-acetyl-L-lysyl-[protein] + CoA + H(+)</text>
        <dbReference type="Rhea" id="RHEA:45948"/>
        <dbReference type="Rhea" id="RHEA-COMP:9752"/>
        <dbReference type="Rhea" id="RHEA-COMP:10731"/>
        <dbReference type="ChEBI" id="CHEBI:15378"/>
        <dbReference type="ChEBI" id="CHEBI:29969"/>
        <dbReference type="ChEBI" id="CHEBI:57287"/>
        <dbReference type="ChEBI" id="CHEBI:57288"/>
        <dbReference type="ChEBI" id="CHEBI:61930"/>
        <dbReference type="EC" id="2.3.1.48"/>
    </reaction>
</comment>
<evidence type="ECO:0000256" key="5">
    <source>
        <dbReference type="ARBA" id="ARBA00022679"/>
    </source>
</evidence>
<evidence type="ECO:0000256" key="13">
    <source>
        <dbReference type="ARBA" id="ARBA00048017"/>
    </source>
</evidence>
<evidence type="ECO:0000256" key="15">
    <source>
        <dbReference type="SAM" id="Phobius"/>
    </source>
</evidence>
<dbReference type="Pfam" id="PF00583">
    <property type="entry name" value="Acetyltransf_1"/>
    <property type="match status" value="1"/>
</dbReference>
<comment type="similarity">
    <text evidence="2">Belongs to the nematode transthyretin-like family.</text>
</comment>
<evidence type="ECO:0000256" key="10">
    <source>
        <dbReference type="ARBA" id="ARBA00025774"/>
    </source>
</evidence>
<dbReference type="WBParaSite" id="PTRK_0000769900.1">
    <property type="protein sequence ID" value="PTRK_0000769900.1"/>
    <property type="gene ID" value="PTRK_0000769900"/>
</dbReference>
<comment type="subcellular location">
    <subcellularLocation>
        <location evidence="1">Secreted</location>
    </subcellularLocation>
</comment>
<keyword evidence="15" id="KW-0812">Transmembrane</keyword>
<dbReference type="GO" id="GO:0120518">
    <property type="term" value="F:protein N-terminal-methionine acetyltransferase activity"/>
    <property type="evidence" value="ECO:0007669"/>
    <property type="project" value="UniProtKB-EC"/>
</dbReference>
<dbReference type="PROSITE" id="PS51186">
    <property type="entry name" value="GNAT"/>
    <property type="match status" value="1"/>
</dbReference>
<keyword evidence="5" id="KW-0808">Transferase</keyword>
<keyword evidence="15" id="KW-1133">Transmembrane helix</keyword>
<dbReference type="GO" id="GO:0007059">
    <property type="term" value="P:chromosome segregation"/>
    <property type="evidence" value="ECO:0007669"/>
    <property type="project" value="UniProtKB-KW"/>
</dbReference>
<dbReference type="GO" id="GO:0004402">
    <property type="term" value="F:histone acetyltransferase activity"/>
    <property type="evidence" value="ECO:0007669"/>
    <property type="project" value="TreeGrafter"/>
</dbReference>
<evidence type="ECO:0000256" key="6">
    <source>
        <dbReference type="ARBA" id="ARBA00022729"/>
    </source>
</evidence>
<dbReference type="InterPro" id="IPR016181">
    <property type="entry name" value="Acyl_CoA_acyltransferase"/>
</dbReference>
<evidence type="ECO:0000256" key="8">
    <source>
        <dbReference type="ARBA" id="ARBA00022853"/>
    </source>
</evidence>
<evidence type="ECO:0000256" key="14">
    <source>
        <dbReference type="ARBA" id="ARBA00048848"/>
    </source>
</evidence>
<dbReference type="InterPro" id="IPR000182">
    <property type="entry name" value="GNAT_dom"/>
</dbReference>
<dbReference type="Proteomes" id="UP000038045">
    <property type="component" value="Unplaced"/>
</dbReference>
<keyword evidence="9" id="KW-0012">Acyltransferase</keyword>
<keyword evidence="17" id="KW-1185">Reference proteome</keyword>
<evidence type="ECO:0000259" key="16">
    <source>
        <dbReference type="PROSITE" id="PS51186"/>
    </source>
</evidence>
<dbReference type="Pfam" id="PF01060">
    <property type="entry name" value="TTR-52"/>
    <property type="match status" value="1"/>
</dbReference>
<dbReference type="Gene3D" id="3.40.630.30">
    <property type="match status" value="1"/>
</dbReference>
<accession>A0A0N4ZIE3</accession>
<evidence type="ECO:0000256" key="11">
    <source>
        <dbReference type="ARBA" id="ARBA00026111"/>
    </source>
</evidence>
<dbReference type="AlphaFoldDB" id="A0A0N4ZIE3"/>
<name>A0A0N4ZIE3_PARTI</name>
<dbReference type="CDD" id="cd04301">
    <property type="entry name" value="NAT_SF"/>
    <property type="match status" value="1"/>
</dbReference>
<dbReference type="EC" id="2.3.1.48" evidence="3"/>
<evidence type="ECO:0000256" key="12">
    <source>
        <dbReference type="ARBA" id="ARBA00026144"/>
    </source>
</evidence>